<dbReference type="AlphaFoldDB" id="A0A4R6TFE1"/>
<keyword evidence="2" id="KW-0560">Oxidoreductase</keyword>
<dbReference type="PRINTS" id="PR00080">
    <property type="entry name" value="SDRFAMILY"/>
</dbReference>
<keyword evidence="4" id="KW-1185">Reference proteome</keyword>
<organism evidence="3 4">
    <name type="scientific">Tenacibaculum caenipelagi</name>
    <dbReference type="NCBI Taxonomy" id="1325435"/>
    <lineage>
        <taxon>Bacteria</taxon>
        <taxon>Pseudomonadati</taxon>
        <taxon>Bacteroidota</taxon>
        <taxon>Flavobacteriia</taxon>
        <taxon>Flavobacteriales</taxon>
        <taxon>Flavobacteriaceae</taxon>
        <taxon>Tenacibaculum</taxon>
    </lineage>
</organism>
<dbReference type="InterPro" id="IPR036291">
    <property type="entry name" value="NAD(P)-bd_dom_sf"/>
</dbReference>
<dbReference type="SUPFAM" id="SSF51735">
    <property type="entry name" value="NAD(P)-binding Rossmann-fold domains"/>
    <property type="match status" value="1"/>
</dbReference>
<accession>A0A4R6TFE1</accession>
<dbReference type="PANTHER" id="PTHR43639:SF1">
    <property type="entry name" value="SHORT-CHAIN DEHYDROGENASE_REDUCTASE FAMILY PROTEIN"/>
    <property type="match status" value="1"/>
</dbReference>
<sequence>MVNNIQEQKNKNMKNKTVIITGASTGIGKEIAKLFIEKGSNVVMNSSNQENLLNTFQELGSPANATYLIGDISKQETSHKLVTLALEKFGSIDVLINNAGIFSPKPFLEVKENDLELYWNVNLKGTYFASQAAIPNMVAQKSGAIINIGTVLVDHAIAGFPATAPLMSKGAIHTLTRQLAAEFGKDNIKVNTIAPGIIRSPLQGKIGIENADSLAGLHLLNRIGETNDIAEAAYYLAFSNFVTGETINVAGGHTVGHAI</sequence>
<evidence type="ECO:0000256" key="2">
    <source>
        <dbReference type="ARBA" id="ARBA00023002"/>
    </source>
</evidence>
<evidence type="ECO:0000313" key="4">
    <source>
        <dbReference type="Proteomes" id="UP000295390"/>
    </source>
</evidence>
<comment type="similarity">
    <text evidence="1">Belongs to the short-chain dehydrogenases/reductases (SDR) family.</text>
</comment>
<evidence type="ECO:0000313" key="3">
    <source>
        <dbReference type="EMBL" id="TDQ27490.1"/>
    </source>
</evidence>
<comment type="caution">
    <text evidence="3">The sequence shown here is derived from an EMBL/GenBank/DDBJ whole genome shotgun (WGS) entry which is preliminary data.</text>
</comment>
<dbReference type="Gene3D" id="3.40.50.720">
    <property type="entry name" value="NAD(P)-binding Rossmann-like Domain"/>
    <property type="match status" value="1"/>
</dbReference>
<name>A0A4R6TFE1_9FLAO</name>
<dbReference type="PRINTS" id="PR00081">
    <property type="entry name" value="GDHRDH"/>
</dbReference>
<dbReference type="Proteomes" id="UP000295390">
    <property type="component" value="Unassembled WGS sequence"/>
</dbReference>
<evidence type="ECO:0000256" key="1">
    <source>
        <dbReference type="ARBA" id="ARBA00006484"/>
    </source>
</evidence>
<reference evidence="3 4" key="1">
    <citation type="submission" date="2019-03" db="EMBL/GenBank/DDBJ databases">
        <title>Genomic Encyclopedia of Type Strains, Phase III (KMG-III): the genomes of soil and plant-associated and newly described type strains.</title>
        <authorList>
            <person name="Whitman W."/>
        </authorList>
    </citation>
    <scope>NUCLEOTIDE SEQUENCE [LARGE SCALE GENOMIC DNA]</scope>
    <source>
        <strain evidence="3 4">CECT 8283</strain>
    </source>
</reference>
<gene>
    <name evidence="3" type="ORF">DFQ07_1341</name>
</gene>
<dbReference type="GO" id="GO:0016491">
    <property type="term" value="F:oxidoreductase activity"/>
    <property type="evidence" value="ECO:0007669"/>
    <property type="project" value="UniProtKB-KW"/>
</dbReference>
<protein>
    <submittedName>
        <fullName evidence="3">NAD(P)-dependent dehydrogenase (Short-subunit alcohol dehydrogenase family)</fullName>
    </submittedName>
</protein>
<dbReference type="CDD" id="cd05233">
    <property type="entry name" value="SDR_c"/>
    <property type="match status" value="1"/>
</dbReference>
<dbReference type="Pfam" id="PF13561">
    <property type="entry name" value="adh_short_C2"/>
    <property type="match status" value="1"/>
</dbReference>
<dbReference type="InterPro" id="IPR002347">
    <property type="entry name" value="SDR_fam"/>
</dbReference>
<dbReference type="EMBL" id="SNYH01000003">
    <property type="protein sequence ID" value="TDQ27490.1"/>
    <property type="molecule type" value="Genomic_DNA"/>
</dbReference>
<proteinExistence type="inferred from homology"/>
<dbReference type="FunFam" id="3.40.50.720:FF:000084">
    <property type="entry name" value="Short-chain dehydrogenase reductase"/>
    <property type="match status" value="1"/>
</dbReference>
<dbReference type="PANTHER" id="PTHR43639">
    <property type="entry name" value="OXIDOREDUCTASE, SHORT-CHAIN DEHYDROGENASE/REDUCTASE FAMILY (AFU_ORTHOLOGUE AFUA_5G02870)"/>
    <property type="match status" value="1"/>
</dbReference>